<dbReference type="InterPro" id="IPR009045">
    <property type="entry name" value="Zn_M74/Hedgehog-like"/>
</dbReference>
<gene>
    <name evidence="2" type="ORF">SAMN05216184_1266</name>
</gene>
<dbReference type="PANTHER" id="PTHR34385:SF1">
    <property type="entry name" value="PEPTIDOGLYCAN L-ALANYL-D-GLUTAMATE ENDOPEPTIDASE CWLK"/>
    <property type="match status" value="1"/>
</dbReference>
<dbReference type="Proteomes" id="UP000250222">
    <property type="component" value="Unassembled WGS sequence"/>
</dbReference>
<dbReference type="GO" id="GO:0004180">
    <property type="term" value="F:carboxypeptidase activity"/>
    <property type="evidence" value="ECO:0007669"/>
    <property type="project" value="UniProtKB-KW"/>
</dbReference>
<dbReference type="SUPFAM" id="SSF55166">
    <property type="entry name" value="Hedgehog/DD-peptidase"/>
    <property type="match status" value="1"/>
</dbReference>
<dbReference type="Gene3D" id="3.30.1380.10">
    <property type="match status" value="1"/>
</dbReference>
<name>A0A2Y9ASA4_9MICO</name>
<feature type="domain" description="D-alanyl-D-alanine carboxypeptidase-like core" evidence="1">
    <location>
        <begin position="95"/>
        <end position="197"/>
    </location>
</feature>
<dbReference type="PANTHER" id="PTHR34385">
    <property type="entry name" value="D-ALANYL-D-ALANINE CARBOXYPEPTIDASE"/>
    <property type="match status" value="1"/>
</dbReference>
<dbReference type="GO" id="GO:0006508">
    <property type="term" value="P:proteolysis"/>
    <property type="evidence" value="ECO:0007669"/>
    <property type="project" value="InterPro"/>
</dbReference>
<keyword evidence="2" id="KW-0121">Carboxypeptidase</keyword>
<dbReference type="CDD" id="cd14814">
    <property type="entry name" value="Peptidase_M15"/>
    <property type="match status" value="1"/>
</dbReference>
<reference evidence="2 3" key="1">
    <citation type="submission" date="2016-10" db="EMBL/GenBank/DDBJ databases">
        <authorList>
            <person name="Cai Z."/>
        </authorList>
    </citation>
    <scope>NUCLEOTIDE SEQUENCE [LARGE SCALE GENOMIC DNA]</scope>
    <source>
        <strain evidence="2 3">CGMCC 1.10826</strain>
    </source>
</reference>
<dbReference type="EMBL" id="UETB01000026">
    <property type="protein sequence ID" value="SSA47310.1"/>
    <property type="molecule type" value="Genomic_DNA"/>
</dbReference>
<keyword evidence="2" id="KW-0645">Protease</keyword>
<dbReference type="InterPro" id="IPR052179">
    <property type="entry name" value="DD-CPase-like"/>
</dbReference>
<dbReference type="InterPro" id="IPR003709">
    <property type="entry name" value="VanY-like_core_dom"/>
</dbReference>
<dbReference type="Pfam" id="PF02557">
    <property type="entry name" value="VanY"/>
    <property type="match status" value="1"/>
</dbReference>
<evidence type="ECO:0000313" key="3">
    <source>
        <dbReference type="Proteomes" id="UP000250222"/>
    </source>
</evidence>
<protein>
    <submittedName>
        <fullName evidence="2">D-alanyl-D-alanine carboxypeptidase</fullName>
    </submittedName>
</protein>
<dbReference type="AlphaFoldDB" id="A0A2Y9ASA4"/>
<evidence type="ECO:0000259" key="1">
    <source>
        <dbReference type="Pfam" id="PF02557"/>
    </source>
</evidence>
<evidence type="ECO:0000313" key="2">
    <source>
        <dbReference type="EMBL" id="SSA47310.1"/>
    </source>
</evidence>
<proteinExistence type="predicted"/>
<organism evidence="2 3">
    <name type="scientific">Georgenia satyanarayanai</name>
    <dbReference type="NCBI Taxonomy" id="860221"/>
    <lineage>
        <taxon>Bacteria</taxon>
        <taxon>Bacillati</taxon>
        <taxon>Actinomycetota</taxon>
        <taxon>Actinomycetes</taxon>
        <taxon>Micrococcales</taxon>
        <taxon>Bogoriellaceae</taxon>
        <taxon>Georgenia</taxon>
    </lineage>
</organism>
<sequence>MDGILAISQRIAQIEATLGSLSVPRVQPAAGSAMAFSEVLASAVADTAPTVAAGTSNLGGSGFRVNADGVPVDLAAYGNGRIPREALEPVGTTGHRLWAPAAQSFEKLLSAAAADGVAIGVTDSYRSYDVQVDVVRRKGLYSQGGLGAKPGTSQHGWGMAVDLDLDASAQAWMRTNAARFGFVEDTPREPWHWAFQPS</sequence>
<keyword evidence="3" id="KW-1185">Reference proteome</keyword>
<keyword evidence="2" id="KW-0378">Hydrolase</keyword>
<accession>A0A2Y9ASA4</accession>
<dbReference type="RefSeq" id="WP_110853970.1">
    <property type="nucleotide sequence ID" value="NZ_QKLZ01000026.1"/>
</dbReference>
<dbReference type="OrthoDB" id="5496837at2"/>